<name>A0A504Y9U3_FASGI</name>
<sequence>MGHTSFSRSNMQRNVAMFSFALLVLVAITLQSAESADSSTCSTSMSVLKKDLKAKLGKTFFEYRCMIRKLIVERLSKDQLGENLIDAFDIALNRINTAFEPYVKLLGSL</sequence>
<feature type="signal peptide" evidence="1">
    <location>
        <begin position="1"/>
        <end position="35"/>
    </location>
</feature>
<keyword evidence="1" id="KW-0732">Signal</keyword>
<comment type="caution">
    <text evidence="2">The sequence shown here is derived from an EMBL/GenBank/DDBJ whole genome shotgun (WGS) entry which is preliminary data.</text>
</comment>
<feature type="chain" id="PRO_5021286619" evidence="1">
    <location>
        <begin position="36"/>
        <end position="109"/>
    </location>
</feature>
<dbReference type="OrthoDB" id="6317398at2759"/>
<dbReference type="EMBL" id="SUNJ01012803">
    <property type="protein sequence ID" value="TPP57753.1"/>
    <property type="molecule type" value="Genomic_DNA"/>
</dbReference>
<organism evidence="2 3">
    <name type="scientific">Fasciola gigantica</name>
    <name type="common">Giant liver fluke</name>
    <dbReference type="NCBI Taxonomy" id="46835"/>
    <lineage>
        <taxon>Eukaryota</taxon>
        <taxon>Metazoa</taxon>
        <taxon>Spiralia</taxon>
        <taxon>Lophotrochozoa</taxon>
        <taxon>Platyhelminthes</taxon>
        <taxon>Trematoda</taxon>
        <taxon>Digenea</taxon>
        <taxon>Plagiorchiida</taxon>
        <taxon>Echinostomata</taxon>
        <taxon>Echinostomatoidea</taxon>
        <taxon>Fasciolidae</taxon>
        <taxon>Fasciola</taxon>
    </lineage>
</organism>
<evidence type="ECO:0000313" key="3">
    <source>
        <dbReference type="Proteomes" id="UP000316759"/>
    </source>
</evidence>
<evidence type="ECO:0000313" key="2">
    <source>
        <dbReference type="EMBL" id="TPP57753.1"/>
    </source>
</evidence>
<reference evidence="2 3" key="1">
    <citation type="submission" date="2019-04" db="EMBL/GenBank/DDBJ databases">
        <title>Annotation for the trematode Fasciola gigantica.</title>
        <authorList>
            <person name="Choi Y.-J."/>
        </authorList>
    </citation>
    <scope>NUCLEOTIDE SEQUENCE [LARGE SCALE GENOMIC DNA]</scope>
    <source>
        <strain evidence="2">Uganda_cow_1</strain>
    </source>
</reference>
<evidence type="ECO:0000256" key="1">
    <source>
        <dbReference type="SAM" id="SignalP"/>
    </source>
</evidence>
<accession>A0A504Y9U3</accession>
<protein>
    <submittedName>
        <fullName evidence="2">Uncharacterized protein</fullName>
    </submittedName>
</protein>
<dbReference type="AlphaFoldDB" id="A0A504Y9U3"/>
<proteinExistence type="predicted"/>
<gene>
    <name evidence="2" type="ORF">FGIG_04345</name>
</gene>
<keyword evidence="3" id="KW-1185">Reference proteome</keyword>
<dbReference type="Proteomes" id="UP000316759">
    <property type="component" value="Unassembled WGS sequence"/>
</dbReference>